<feature type="chain" id="PRO_5017370568" evidence="9">
    <location>
        <begin position="39"/>
        <end position="573"/>
    </location>
</feature>
<dbReference type="Pfam" id="PF00263">
    <property type="entry name" value="Secretin"/>
    <property type="match status" value="1"/>
</dbReference>
<evidence type="ECO:0000256" key="6">
    <source>
        <dbReference type="ARBA" id="ARBA00023136"/>
    </source>
</evidence>
<keyword evidence="7" id="KW-0998">Cell outer membrane</keyword>
<proteinExistence type="inferred from homology"/>
<dbReference type="PRINTS" id="PR00811">
    <property type="entry name" value="BCTERIALGSPD"/>
</dbReference>
<dbReference type="Gene3D" id="3.30.1370.120">
    <property type="match status" value="1"/>
</dbReference>
<keyword evidence="6" id="KW-0472">Membrane</keyword>
<keyword evidence="12" id="KW-1185">Reference proteome</keyword>
<evidence type="ECO:0000259" key="10">
    <source>
        <dbReference type="SMART" id="SM00965"/>
    </source>
</evidence>
<reference evidence="11 12" key="1">
    <citation type="submission" date="2018-08" db="EMBL/GenBank/DDBJ databases">
        <title>Vibrio isolated from the Eastern China Marginal Seas.</title>
        <authorList>
            <person name="Li Y."/>
        </authorList>
    </citation>
    <scope>NUCLEOTIDE SEQUENCE [LARGE SCALE GENOMIC DNA]</scope>
    <source>
        <strain evidence="11 12">BEI233</strain>
    </source>
</reference>
<comment type="similarity">
    <text evidence="2">Belongs to the bacterial secretin family. PilQ subfamily.</text>
</comment>
<dbReference type="Gene3D" id="3.30.1370.130">
    <property type="match status" value="1"/>
</dbReference>
<dbReference type="GO" id="GO:0009306">
    <property type="term" value="P:protein secretion"/>
    <property type="evidence" value="ECO:0007669"/>
    <property type="project" value="InterPro"/>
</dbReference>
<dbReference type="InterPro" id="IPR011662">
    <property type="entry name" value="Secretin/TonB_short_N"/>
</dbReference>
<dbReference type="InterPro" id="IPR038591">
    <property type="entry name" value="NolW-like_sf"/>
</dbReference>
<organism evidence="11 12">
    <name type="scientific">Vibrio sinensis</name>
    <dbReference type="NCBI Taxonomy" id="2302434"/>
    <lineage>
        <taxon>Bacteria</taxon>
        <taxon>Pseudomonadati</taxon>
        <taxon>Pseudomonadota</taxon>
        <taxon>Gammaproteobacteria</taxon>
        <taxon>Vibrionales</taxon>
        <taxon>Vibrionaceae</taxon>
        <taxon>Vibrio</taxon>
    </lineage>
</organism>
<name>A0A3A6QM59_9VIBR</name>
<dbReference type="NCBIfam" id="TIGR02515">
    <property type="entry name" value="IV_pilus_PilQ"/>
    <property type="match status" value="1"/>
</dbReference>
<comment type="subcellular location">
    <subcellularLocation>
        <location evidence="1 8">Cell outer membrane</location>
    </subcellularLocation>
</comment>
<evidence type="ECO:0000256" key="5">
    <source>
        <dbReference type="ARBA" id="ARBA00022927"/>
    </source>
</evidence>
<feature type="signal peptide" evidence="9">
    <location>
        <begin position="1"/>
        <end position="38"/>
    </location>
</feature>
<dbReference type="InterPro" id="IPR004845">
    <property type="entry name" value="T2SS_GspD_CS"/>
</dbReference>
<dbReference type="AlphaFoldDB" id="A0A3A6QM59"/>
<sequence>MKTMNNGLIQSQMMFCYFNKARLLFLVGTLLLSSFANATPSANRLNHLDFRISDENNANVLVELIHSKIAVDLQKVSEGLSIELLDTEVSDEQLYVLDVTDFATHVDAIEVFRRNGKVQLLVSINGDFDYDYSLNGPLLHVVIKPVNNVDVANKKSLFDQKGKKISINFQDIPVRNVLQLIAEYNGFNLVVSDSVSGSVTLRLDEIPWQQVLDIILQVKGLDKRVEGSVVLIAPASELDSQAKQRFEKQRLVDEFGDLTSEIIKINYAKASEVASLIGDGTQSMLSERGSIAVDERTNALLVRDLKDNINVVRRIITSLDVPIKQVQIEARIVTISEGHLDELGVRWGFSSSNDSTTVGGSLEGNKAVILDDTANLDDFLNVNLAATAANASSIAFSVAKLGSDTLLDLELSALQTESKAEVIASPRLITTNKKPAYIEQGTEIPYVESSSSGATTIAFKKAVLSLKVTPQITSDNRLILDLDVTQDRPGTVVKTGTGEAVSIETQRIGTQVLVENGETIVLGGIFQHSVADTVDKVPLLGDLPLIGALFKRSYQKMGKSELLIFVTPKVVVQ</sequence>
<evidence type="ECO:0000256" key="3">
    <source>
        <dbReference type="ARBA" id="ARBA00022448"/>
    </source>
</evidence>
<dbReference type="Pfam" id="PF03958">
    <property type="entry name" value="Secretin_N"/>
    <property type="match status" value="1"/>
</dbReference>
<comment type="caution">
    <text evidence="11">The sequence shown here is derived from an EMBL/GenBank/DDBJ whole genome shotgun (WGS) entry which is preliminary data.</text>
</comment>
<dbReference type="GO" id="GO:0009279">
    <property type="term" value="C:cell outer membrane"/>
    <property type="evidence" value="ECO:0007669"/>
    <property type="project" value="UniProtKB-SubCell"/>
</dbReference>
<dbReference type="Pfam" id="PF07660">
    <property type="entry name" value="STN"/>
    <property type="match status" value="1"/>
</dbReference>
<dbReference type="PROSITE" id="PS00875">
    <property type="entry name" value="T2SP_D"/>
    <property type="match status" value="1"/>
</dbReference>
<dbReference type="OrthoDB" id="9775455at2"/>
<evidence type="ECO:0000256" key="4">
    <source>
        <dbReference type="ARBA" id="ARBA00022729"/>
    </source>
</evidence>
<dbReference type="SMART" id="SM00965">
    <property type="entry name" value="STN"/>
    <property type="match status" value="1"/>
</dbReference>
<keyword evidence="4 9" id="KW-0732">Signal</keyword>
<dbReference type="Gene3D" id="2.60.40.3470">
    <property type="match status" value="1"/>
</dbReference>
<evidence type="ECO:0000256" key="7">
    <source>
        <dbReference type="ARBA" id="ARBA00023237"/>
    </source>
</evidence>
<dbReference type="Pfam" id="PF11741">
    <property type="entry name" value="AMIN"/>
    <property type="match status" value="1"/>
</dbReference>
<dbReference type="InterPro" id="IPR005644">
    <property type="entry name" value="NolW-like"/>
</dbReference>
<dbReference type="Proteomes" id="UP000273252">
    <property type="component" value="Unassembled WGS sequence"/>
</dbReference>
<dbReference type="PANTHER" id="PTHR30604:SF1">
    <property type="entry name" value="DNA UTILIZATION PROTEIN HOFQ"/>
    <property type="match status" value="1"/>
</dbReference>
<dbReference type="InterPro" id="IPR001775">
    <property type="entry name" value="GspD/PilQ"/>
</dbReference>
<keyword evidence="3 8" id="KW-0813">Transport</keyword>
<evidence type="ECO:0000256" key="9">
    <source>
        <dbReference type="SAM" id="SignalP"/>
    </source>
</evidence>
<evidence type="ECO:0000313" key="12">
    <source>
        <dbReference type="Proteomes" id="UP000273252"/>
    </source>
</evidence>
<dbReference type="InterPro" id="IPR021731">
    <property type="entry name" value="AMIN_dom"/>
</dbReference>
<dbReference type="EMBL" id="QVMU01000005">
    <property type="protein sequence ID" value="RJX72318.1"/>
    <property type="molecule type" value="Genomic_DNA"/>
</dbReference>
<protein>
    <submittedName>
        <fullName evidence="11">Type IV pilus secretin PilQ family protein</fullName>
    </submittedName>
</protein>
<accession>A0A3A6QM59</accession>
<keyword evidence="5" id="KW-0653">Protein transport</keyword>
<dbReference type="InterPro" id="IPR013355">
    <property type="entry name" value="Pilus_4_PilQ"/>
</dbReference>
<evidence type="ECO:0000256" key="2">
    <source>
        <dbReference type="ARBA" id="ARBA00006304"/>
    </source>
</evidence>
<dbReference type="PANTHER" id="PTHR30604">
    <property type="entry name" value="PROTEIN TRANSPORT PROTEIN HOFQ"/>
    <property type="match status" value="1"/>
</dbReference>
<evidence type="ECO:0000256" key="1">
    <source>
        <dbReference type="ARBA" id="ARBA00004442"/>
    </source>
</evidence>
<dbReference type="InterPro" id="IPR051808">
    <property type="entry name" value="Type_IV_pilus_biogenesis"/>
</dbReference>
<evidence type="ECO:0000313" key="11">
    <source>
        <dbReference type="EMBL" id="RJX72318.1"/>
    </source>
</evidence>
<gene>
    <name evidence="11" type="ORF">DZ860_07860</name>
</gene>
<dbReference type="InterPro" id="IPR004846">
    <property type="entry name" value="T2SS/T3SS_dom"/>
</dbReference>
<evidence type="ECO:0000256" key="8">
    <source>
        <dbReference type="RuleBase" id="RU004004"/>
    </source>
</evidence>
<feature type="domain" description="Secretin/TonB short N-terminal" evidence="10">
    <location>
        <begin position="187"/>
        <end position="235"/>
    </location>
</feature>